<protein>
    <submittedName>
        <fullName evidence="1">Uncharacterized protein</fullName>
    </submittedName>
</protein>
<comment type="caution">
    <text evidence="1">The sequence shown here is derived from an EMBL/GenBank/DDBJ whole genome shotgun (WGS) entry which is preliminary data.</text>
</comment>
<name>A0ABD3QJ68_9STRA</name>
<dbReference type="AlphaFoldDB" id="A0ABD3QJ68"/>
<proteinExistence type="predicted"/>
<organism evidence="1 2">
    <name type="scientific">Cyclotella atomus</name>
    <dbReference type="NCBI Taxonomy" id="382360"/>
    <lineage>
        <taxon>Eukaryota</taxon>
        <taxon>Sar</taxon>
        <taxon>Stramenopiles</taxon>
        <taxon>Ochrophyta</taxon>
        <taxon>Bacillariophyta</taxon>
        <taxon>Coscinodiscophyceae</taxon>
        <taxon>Thalassiosirophycidae</taxon>
        <taxon>Stephanodiscales</taxon>
        <taxon>Stephanodiscaceae</taxon>
        <taxon>Cyclotella</taxon>
    </lineage>
</organism>
<evidence type="ECO:0000313" key="1">
    <source>
        <dbReference type="EMBL" id="KAL3799526.1"/>
    </source>
</evidence>
<reference evidence="1 2" key="1">
    <citation type="submission" date="2024-10" db="EMBL/GenBank/DDBJ databases">
        <title>Updated reference genomes for cyclostephanoid diatoms.</title>
        <authorList>
            <person name="Roberts W.R."/>
            <person name="Alverson A.J."/>
        </authorList>
    </citation>
    <scope>NUCLEOTIDE SEQUENCE [LARGE SCALE GENOMIC DNA]</scope>
    <source>
        <strain evidence="1 2">AJA010-31</strain>
    </source>
</reference>
<dbReference type="Proteomes" id="UP001530400">
    <property type="component" value="Unassembled WGS sequence"/>
</dbReference>
<gene>
    <name evidence="1" type="ORF">ACHAWO_011026</name>
</gene>
<evidence type="ECO:0000313" key="2">
    <source>
        <dbReference type="Proteomes" id="UP001530400"/>
    </source>
</evidence>
<keyword evidence="2" id="KW-1185">Reference proteome</keyword>
<dbReference type="EMBL" id="JALLPJ020000181">
    <property type="protein sequence ID" value="KAL3799526.1"/>
    <property type="molecule type" value="Genomic_DNA"/>
</dbReference>
<accession>A0ABD3QJ68</accession>
<sequence>MPEGFRIVHDGSHAKSGAKITVLKIHKQISVGLITHILRLPPVVGTASILEPVRVVKGETIHIRVTKCAGRYWICAFLERADVV</sequence>